<accession>A0A9P0KVL8</accession>
<evidence type="ECO:0000313" key="2">
    <source>
        <dbReference type="Proteomes" id="UP001152888"/>
    </source>
</evidence>
<evidence type="ECO:0008006" key="3">
    <source>
        <dbReference type="Google" id="ProtNLM"/>
    </source>
</evidence>
<organism evidence="1 2">
    <name type="scientific">Acanthoscelides obtectus</name>
    <name type="common">Bean weevil</name>
    <name type="synonym">Bruchus obtectus</name>
    <dbReference type="NCBI Taxonomy" id="200917"/>
    <lineage>
        <taxon>Eukaryota</taxon>
        <taxon>Metazoa</taxon>
        <taxon>Ecdysozoa</taxon>
        <taxon>Arthropoda</taxon>
        <taxon>Hexapoda</taxon>
        <taxon>Insecta</taxon>
        <taxon>Pterygota</taxon>
        <taxon>Neoptera</taxon>
        <taxon>Endopterygota</taxon>
        <taxon>Coleoptera</taxon>
        <taxon>Polyphaga</taxon>
        <taxon>Cucujiformia</taxon>
        <taxon>Chrysomeloidea</taxon>
        <taxon>Chrysomelidae</taxon>
        <taxon>Bruchinae</taxon>
        <taxon>Bruchini</taxon>
        <taxon>Acanthoscelides</taxon>
    </lineage>
</organism>
<dbReference type="OrthoDB" id="7383979at2759"/>
<evidence type="ECO:0000313" key="1">
    <source>
        <dbReference type="EMBL" id="CAH1983879.1"/>
    </source>
</evidence>
<dbReference type="AlphaFoldDB" id="A0A9P0KVL8"/>
<gene>
    <name evidence="1" type="ORF">ACAOBT_LOCUS15802</name>
</gene>
<name>A0A9P0KVL8_ACAOB</name>
<dbReference type="EMBL" id="CAKOFQ010006947">
    <property type="protein sequence ID" value="CAH1983879.1"/>
    <property type="molecule type" value="Genomic_DNA"/>
</dbReference>
<protein>
    <recommendedName>
        <fullName evidence="3">HTH CENPB-type domain-containing protein</fullName>
    </recommendedName>
</protein>
<proteinExistence type="predicted"/>
<reference evidence="1" key="1">
    <citation type="submission" date="2022-03" db="EMBL/GenBank/DDBJ databases">
        <authorList>
            <person name="Sayadi A."/>
        </authorList>
    </citation>
    <scope>NUCLEOTIDE SEQUENCE</scope>
</reference>
<keyword evidence="2" id="KW-1185">Reference proteome</keyword>
<sequence>MPNEYKRKTNRGMASKEIYELASEEVMLRNKSLRDAATSYDINNTSLYRYIMKKQAYESNKTIQPPSIGYHRPTVFTKEEEKSLCEYVLTYSDASFGLSTKEARKLAYKLAVAYDKKCPSSWMQTKMAGEVWLRLFMKRHEVLSLRLPQATSIARATSFNRTNVELFFKKYCSIFDKYHMKAKDIWNVDETGITTVRKSDCVIARRGQKQVSAMTSAESGSLVTVALAML</sequence>
<comment type="caution">
    <text evidence="1">The sequence shown here is derived from an EMBL/GenBank/DDBJ whole genome shotgun (WGS) entry which is preliminary data.</text>
</comment>
<dbReference type="Proteomes" id="UP001152888">
    <property type="component" value="Unassembled WGS sequence"/>
</dbReference>